<keyword evidence="1" id="KW-0472">Membrane</keyword>
<evidence type="ECO:0000313" key="2">
    <source>
        <dbReference type="EMBL" id="MDN2480397.1"/>
    </source>
</evidence>
<gene>
    <name evidence="2" type="ORF">QWJ08_03165</name>
</gene>
<keyword evidence="3" id="KW-1185">Reference proteome</keyword>
<proteinExistence type="predicted"/>
<keyword evidence="1" id="KW-0812">Transmembrane</keyword>
<sequence length="72" mass="7644">MITKLYVYATNFLYDLRKDQDGVTAIEYGLIALAMAVLIVAAFFSGEGGFIDDLSDGFDDIGGAIDDAAGDL</sequence>
<accession>A0ABT7XX88</accession>
<evidence type="ECO:0000313" key="3">
    <source>
        <dbReference type="Proteomes" id="UP001169719"/>
    </source>
</evidence>
<evidence type="ECO:0000256" key="1">
    <source>
        <dbReference type="SAM" id="Phobius"/>
    </source>
</evidence>
<dbReference type="Pfam" id="PF04964">
    <property type="entry name" value="Flp_Fap"/>
    <property type="match status" value="1"/>
</dbReference>
<dbReference type="Proteomes" id="UP001169719">
    <property type="component" value="Unassembled WGS sequence"/>
</dbReference>
<dbReference type="InterPro" id="IPR007047">
    <property type="entry name" value="Flp_Fap"/>
</dbReference>
<dbReference type="RefSeq" id="WP_289960649.1">
    <property type="nucleotide sequence ID" value="NZ_JAUEOZ010000001.1"/>
</dbReference>
<comment type="caution">
    <text evidence="2">The sequence shown here is derived from an EMBL/GenBank/DDBJ whole genome shotgun (WGS) entry which is preliminary data.</text>
</comment>
<organism evidence="2 3">
    <name type="scientific">Vibrio agarivorans</name>
    <dbReference type="NCBI Taxonomy" id="153622"/>
    <lineage>
        <taxon>Bacteria</taxon>
        <taxon>Pseudomonadati</taxon>
        <taxon>Pseudomonadota</taxon>
        <taxon>Gammaproteobacteria</taxon>
        <taxon>Vibrionales</taxon>
        <taxon>Vibrionaceae</taxon>
        <taxon>Vibrio</taxon>
    </lineage>
</organism>
<keyword evidence="1" id="KW-1133">Transmembrane helix</keyword>
<protein>
    <submittedName>
        <fullName evidence="2">Flp family type IVb pilin</fullName>
    </submittedName>
</protein>
<reference evidence="2" key="1">
    <citation type="submission" date="2024-05" db="EMBL/GenBank/DDBJ databases">
        <title>Genome Sequences of Four Agar- Degrading Marine Bacteria.</title>
        <authorList>
            <person name="Phillips E.K."/>
            <person name="Shaffer J.C."/>
            <person name="Henson M.W."/>
            <person name="Temperton B."/>
            <person name="Thrash C.J."/>
            <person name="Martin M.O."/>
        </authorList>
    </citation>
    <scope>NUCLEOTIDE SEQUENCE</scope>
    <source>
        <strain evidence="2">EKP203</strain>
    </source>
</reference>
<feature type="transmembrane region" description="Helical" evidence="1">
    <location>
        <begin position="25"/>
        <end position="44"/>
    </location>
</feature>
<name>A0ABT7XX88_9VIBR</name>
<dbReference type="EMBL" id="JAUEOZ010000001">
    <property type="protein sequence ID" value="MDN2480397.1"/>
    <property type="molecule type" value="Genomic_DNA"/>
</dbReference>